<dbReference type="InterPro" id="IPR045851">
    <property type="entry name" value="AMP-bd_C_sf"/>
</dbReference>
<comment type="catalytic activity">
    <reaction evidence="5">
        <text>a very long-chain fatty acid + ATP + CoA = a very long-chain fatty acyl-CoA + AMP + diphosphate</text>
        <dbReference type="Rhea" id="RHEA:54536"/>
        <dbReference type="ChEBI" id="CHEBI:30616"/>
        <dbReference type="ChEBI" id="CHEBI:33019"/>
        <dbReference type="ChEBI" id="CHEBI:57287"/>
        <dbReference type="ChEBI" id="CHEBI:58950"/>
        <dbReference type="ChEBI" id="CHEBI:138261"/>
        <dbReference type="ChEBI" id="CHEBI:456215"/>
    </reaction>
    <physiologicalReaction direction="left-to-right" evidence="5">
        <dbReference type="Rhea" id="RHEA:54537"/>
    </physiologicalReaction>
</comment>
<evidence type="ECO:0000256" key="5">
    <source>
        <dbReference type="ARBA" id="ARBA00036527"/>
    </source>
</evidence>
<evidence type="ECO:0000256" key="2">
    <source>
        <dbReference type="ARBA" id="ARBA00022598"/>
    </source>
</evidence>
<dbReference type="InterPro" id="IPR042099">
    <property type="entry name" value="ANL_N_sf"/>
</dbReference>
<keyword evidence="2" id="KW-0436">Ligase</keyword>
<dbReference type="EMBL" id="GEZM01017409">
    <property type="protein sequence ID" value="JAV90710.1"/>
    <property type="molecule type" value="Transcribed_RNA"/>
</dbReference>
<evidence type="ECO:0000256" key="1">
    <source>
        <dbReference type="ARBA" id="ARBA00006432"/>
    </source>
</evidence>
<sequence>MEIFRIGVYCYGRAIILSNLRNAIVYVPLPLYHGAGGVISVGFALFWGVTVVLRTKFSASNYWKDCIKYNCNAAQYIGEMCRYILHNCHEKIIQHPVKTMFGNGLKPEVWQAFQQRYNVPQMYEFYGSTEGNIILLNFDNKIGSIGFIPPYLQKYSPFQLVKYCEVTAEPIRDKNGFCIRSDVHEPGLAVGLIAKGGKRRSSSLRVGYLDPYETDKKILHGVFESGDQYFNSGDVLSYDELGYYYFVDRLGDTFRWKGENVSTYEVETIVSNIIGLQDAVAYGVKIPGCEGKGGMVSVSLDHRSLNMDEFLKTLKERLPSYAIPIFIRFNYTSALTSTFKYDKQQLSKDGFNIFSTQDVILYHNSSLGSYERLTPEIYEDIHNNKIKF</sequence>
<dbReference type="AlphaFoldDB" id="A0A1Y1N313"/>
<dbReference type="Gene3D" id="3.40.50.12780">
    <property type="entry name" value="N-terminal domain of ligase-like"/>
    <property type="match status" value="1"/>
</dbReference>
<dbReference type="InterPro" id="IPR000873">
    <property type="entry name" value="AMP-dep_synth/lig_dom"/>
</dbReference>
<dbReference type="PANTHER" id="PTHR43107:SF15">
    <property type="entry name" value="FATTY ACID TRANSPORT PROTEIN 3, ISOFORM A"/>
    <property type="match status" value="1"/>
</dbReference>
<dbReference type="GO" id="GO:0044539">
    <property type="term" value="P:long-chain fatty acid import into cell"/>
    <property type="evidence" value="ECO:0007669"/>
    <property type="project" value="TreeGrafter"/>
</dbReference>
<evidence type="ECO:0000259" key="9">
    <source>
        <dbReference type="Pfam" id="PF00501"/>
    </source>
</evidence>
<comment type="similarity">
    <text evidence="1">Belongs to the ATP-dependent AMP-binding enzyme family.</text>
</comment>
<keyword evidence="3" id="KW-0547">Nucleotide-binding</keyword>
<feature type="domain" description="AMP-dependent synthetase/ligase" evidence="9">
    <location>
        <begin position="22"/>
        <end position="150"/>
    </location>
</feature>
<evidence type="ECO:0000256" key="4">
    <source>
        <dbReference type="ARBA" id="ARBA00022840"/>
    </source>
</evidence>
<evidence type="ECO:0000256" key="3">
    <source>
        <dbReference type="ARBA" id="ARBA00022741"/>
    </source>
</evidence>
<dbReference type="GO" id="GO:0005886">
    <property type="term" value="C:plasma membrane"/>
    <property type="evidence" value="ECO:0007669"/>
    <property type="project" value="TreeGrafter"/>
</dbReference>
<dbReference type="SUPFAM" id="SSF56801">
    <property type="entry name" value="Acetyl-CoA synthetase-like"/>
    <property type="match status" value="1"/>
</dbReference>
<evidence type="ECO:0000313" key="10">
    <source>
        <dbReference type="EMBL" id="JAV90716.1"/>
    </source>
</evidence>
<evidence type="ECO:0000256" key="6">
    <source>
        <dbReference type="ARBA" id="ARBA00041297"/>
    </source>
</evidence>
<keyword evidence="8" id="KW-1133">Transmembrane helix</keyword>
<reference evidence="10" key="1">
    <citation type="journal article" date="2016" name="Sci. Rep.">
        <title>Molecular characterization of firefly nuptial gifts: a multi-omics approach sheds light on postcopulatory sexual selection.</title>
        <authorList>
            <person name="Al-Wathiqui N."/>
            <person name="Fallon T.R."/>
            <person name="South A."/>
            <person name="Weng J.K."/>
            <person name="Lewis S.M."/>
        </authorList>
    </citation>
    <scope>NUCLEOTIDE SEQUENCE</scope>
</reference>
<keyword evidence="8" id="KW-0472">Membrane</keyword>
<accession>A0A1Y1N313</accession>
<dbReference type="PANTHER" id="PTHR43107">
    <property type="entry name" value="LONG-CHAIN FATTY ACID TRANSPORT PROTEIN"/>
    <property type="match status" value="1"/>
</dbReference>
<keyword evidence="8" id="KW-0812">Transmembrane</keyword>
<name>A0A1Y1N313_PHOPY</name>
<comment type="catalytic activity">
    <reaction evidence="7">
        <text>tetracosanoate + ATP + CoA = tetracosanoyl-CoA + AMP + diphosphate</text>
        <dbReference type="Rhea" id="RHEA:33639"/>
        <dbReference type="ChEBI" id="CHEBI:30616"/>
        <dbReference type="ChEBI" id="CHEBI:31014"/>
        <dbReference type="ChEBI" id="CHEBI:33019"/>
        <dbReference type="ChEBI" id="CHEBI:57287"/>
        <dbReference type="ChEBI" id="CHEBI:65052"/>
        <dbReference type="ChEBI" id="CHEBI:456215"/>
    </reaction>
    <physiologicalReaction direction="left-to-right" evidence="7">
        <dbReference type="Rhea" id="RHEA:33640"/>
    </physiologicalReaction>
</comment>
<evidence type="ECO:0000256" key="8">
    <source>
        <dbReference type="SAM" id="Phobius"/>
    </source>
</evidence>
<protein>
    <recommendedName>
        <fullName evidence="6">Long-chain-fatty-acid--CoA ligase</fullName>
    </recommendedName>
</protein>
<dbReference type="GO" id="GO:0005324">
    <property type="term" value="F:long-chain fatty acid transmembrane transporter activity"/>
    <property type="evidence" value="ECO:0007669"/>
    <property type="project" value="TreeGrafter"/>
</dbReference>
<dbReference type="GO" id="GO:0005524">
    <property type="term" value="F:ATP binding"/>
    <property type="evidence" value="ECO:0007669"/>
    <property type="project" value="UniProtKB-KW"/>
</dbReference>
<dbReference type="GO" id="GO:0004467">
    <property type="term" value="F:long-chain fatty acid-CoA ligase activity"/>
    <property type="evidence" value="ECO:0007669"/>
    <property type="project" value="TreeGrafter"/>
</dbReference>
<organism evidence="10">
    <name type="scientific">Photinus pyralis</name>
    <name type="common">Common eastern firefly</name>
    <name type="synonym">Lampyris pyralis</name>
    <dbReference type="NCBI Taxonomy" id="7054"/>
    <lineage>
        <taxon>Eukaryota</taxon>
        <taxon>Metazoa</taxon>
        <taxon>Ecdysozoa</taxon>
        <taxon>Arthropoda</taxon>
        <taxon>Hexapoda</taxon>
        <taxon>Insecta</taxon>
        <taxon>Pterygota</taxon>
        <taxon>Neoptera</taxon>
        <taxon>Endopterygota</taxon>
        <taxon>Coleoptera</taxon>
        <taxon>Polyphaga</taxon>
        <taxon>Elateriformia</taxon>
        <taxon>Elateroidea</taxon>
        <taxon>Lampyridae</taxon>
        <taxon>Lampyrinae</taxon>
        <taxon>Photinus</taxon>
    </lineage>
</organism>
<dbReference type="Gene3D" id="3.30.300.30">
    <property type="match status" value="1"/>
</dbReference>
<dbReference type="GO" id="GO:0005789">
    <property type="term" value="C:endoplasmic reticulum membrane"/>
    <property type="evidence" value="ECO:0007669"/>
    <property type="project" value="TreeGrafter"/>
</dbReference>
<proteinExistence type="inferred from homology"/>
<evidence type="ECO:0000256" key="7">
    <source>
        <dbReference type="ARBA" id="ARBA00048666"/>
    </source>
</evidence>
<dbReference type="EMBL" id="GEZM01017406">
    <property type="protein sequence ID" value="JAV90716.1"/>
    <property type="molecule type" value="Transcribed_RNA"/>
</dbReference>
<dbReference type="Pfam" id="PF00501">
    <property type="entry name" value="AMP-binding"/>
    <property type="match status" value="1"/>
</dbReference>
<keyword evidence="4" id="KW-0067">ATP-binding</keyword>
<feature type="transmembrane region" description="Helical" evidence="8">
    <location>
        <begin position="31"/>
        <end position="53"/>
    </location>
</feature>